<protein>
    <submittedName>
        <fullName evidence="8">MFS general substrate transporter</fullName>
    </submittedName>
</protein>
<keyword evidence="2 6" id="KW-0812">Transmembrane</keyword>
<sequence>MTPPTGHEKLPSMATFSVEEHTPSQPPSWKPLKQEYLVMLTISILSLMVALDATILVPVLPALATALHGTSSDAFWAGTSYLLTSAVFQPFIAALSDVFGRQQLLLLSLLFFSAGALICALANGFTVLLVGRSIQGIGGGGIITLGQVIFSDIVPLRQRPKYFSFVLGAWAIGTILGPVIGGAFVQKLNWRWVFYLNFPFCVAGMVMIVLFVKLNTTVKESYKRKVQRVDWLGSFLFIGGTTSFLIGVSWGGIQFKWTSASTLAPIIVGIFGVILSCVWETRVKEPVLRGSLFYNVSAFAAYYCAFAQGFLLFTALYYVPFYFMSVRDTAPIQSGINIFPVLFLLLPGSIVVSIITTRIGRFRWAFWSGWSITTAGCGLFLLLNLNTKTAVWAGVFVVFGVGSGMLLSSVNFGIQAISRSEDCGRAACMYSFVRSVGMSIGVAVGSTIFQNVMSSKLKSLGLPTSIAHVSEGFVAVMKTMAADDPVRVGALQAYVQGFHGVFIAMTCMSGSALLASCFIKTFSMDKVLESDFKLEARIISSGDLESGASSCRS</sequence>
<feature type="transmembrane region" description="Helical" evidence="6">
    <location>
        <begin position="391"/>
        <end position="414"/>
    </location>
</feature>
<evidence type="ECO:0000256" key="6">
    <source>
        <dbReference type="SAM" id="Phobius"/>
    </source>
</evidence>
<dbReference type="InterPro" id="IPR011701">
    <property type="entry name" value="MFS"/>
</dbReference>
<keyword evidence="4 6" id="KW-0472">Membrane</keyword>
<feature type="transmembrane region" description="Helical" evidence="6">
    <location>
        <begin position="338"/>
        <end position="357"/>
    </location>
</feature>
<gene>
    <name evidence="8" type="ORF">L207DRAFT_461258</name>
</gene>
<dbReference type="GO" id="GO:0022857">
    <property type="term" value="F:transmembrane transporter activity"/>
    <property type="evidence" value="ECO:0007669"/>
    <property type="project" value="InterPro"/>
</dbReference>
<feature type="compositionally biased region" description="Basic and acidic residues" evidence="5">
    <location>
        <begin position="1"/>
        <end position="10"/>
    </location>
</feature>
<dbReference type="GO" id="GO:0005886">
    <property type="term" value="C:plasma membrane"/>
    <property type="evidence" value="ECO:0007669"/>
    <property type="project" value="TreeGrafter"/>
</dbReference>
<dbReference type="PROSITE" id="PS50850">
    <property type="entry name" value="MFS"/>
    <property type="match status" value="1"/>
</dbReference>
<accession>A0A2J6RJT1</accession>
<dbReference type="OrthoDB" id="4139357at2759"/>
<feature type="transmembrane region" description="Helical" evidence="6">
    <location>
        <begin position="74"/>
        <end position="92"/>
    </location>
</feature>
<feature type="transmembrane region" description="Helical" evidence="6">
    <location>
        <begin position="192"/>
        <end position="212"/>
    </location>
</feature>
<feature type="transmembrane region" description="Helical" evidence="6">
    <location>
        <begin position="497"/>
        <end position="519"/>
    </location>
</feature>
<feature type="transmembrane region" description="Helical" evidence="6">
    <location>
        <begin position="259"/>
        <end position="280"/>
    </location>
</feature>
<proteinExistence type="predicted"/>
<feature type="domain" description="Major facilitator superfamily (MFS) profile" evidence="7">
    <location>
        <begin position="38"/>
        <end position="524"/>
    </location>
</feature>
<dbReference type="Pfam" id="PF07690">
    <property type="entry name" value="MFS_1"/>
    <property type="match status" value="1"/>
</dbReference>
<feature type="transmembrane region" description="Helical" evidence="6">
    <location>
        <begin position="36"/>
        <end position="62"/>
    </location>
</feature>
<dbReference type="Proteomes" id="UP000235786">
    <property type="component" value="Unassembled WGS sequence"/>
</dbReference>
<evidence type="ECO:0000313" key="9">
    <source>
        <dbReference type="Proteomes" id="UP000235786"/>
    </source>
</evidence>
<dbReference type="SUPFAM" id="SSF103473">
    <property type="entry name" value="MFS general substrate transporter"/>
    <property type="match status" value="1"/>
</dbReference>
<feature type="transmembrane region" description="Helical" evidence="6">
    <location>
        <begin position="133"/>
        <end position="150"/>
    </location>
</feature>
<feature type="region of interest" description="Disordered" evidence="5">
    <location>
        <begin position="1"/>
        <end position="28"/>
    </location>
</feature>
<evidence type="ECO:0000256" key="1">
    <source>
        <dbReference type="ARBA" id="ARBA00004141"/>
    </source>
</evidence>
<evidence type="ECO:0000256" key="5">
    <source>
        <dbReference type="SAM" id="MobiDB-lite"/>
    </source>
</evidence>
<dbReference type="InterPro" id="IPR036259">
    <property type="entry name" value="MFS_trans_sf"/>
</dbReference>
<evidence type="ECO:0000256" key="3">
    <source>
        <dbReference type="ARBA" id="ARBA00022989"/>
    </source>
</evidence>
<feature type="transmembrane region" description="Helical" evidence="6">
    <location>
        <begin position="232"/>
        <end position="253"/>
    </location>
</feature>
<dbReference type="PRINTS" id="PR01035">
    <property type="entry name" value="TCRTETA"/>
</dbReference>
<feature type="transmembrane region" description="Helical" evidence="6">
    <location>
        <begin position="162"/>
        <end position="186"/>
    </location>
</feature>
<dbReference type="Gene3D" id="1.20.1250.20">
    <property type="entry name" value="MFS general substrate transporter like domains"/>
    <property type="match status" value="1"/>
</dbReference>
<dbReference type="InterPro" id="IPR020846">
    <property type="entry name" value="MFS_dom"/>
</dbReference>
<evidence type="ECO:0000259" key="7">
    <source>
        <dbReference type="PROSITE" id="PS50850"/>
    </source>
</evidence>
<name>A0A2J6RJT1_HYAVF</name>
<dbReference type="AlphaFoldDB" id="A0A2J6RJT1"/>
<dbReference type="PANTHER" id="PTHR23501:SF94">
    <property type="entry name" value="MAJOR FACILITATOR SUPERFAMILY (MFS) PROFILE DOMAIN-CONTAINING PROTEIN"/>
    <property type="match status" value="1"/>
</dbReference>
<feature type="transmembrane region" description="Helical" evidence="6">
    <location>
        <begin position="364"/>
        <end position="385"/>
    </location>
</feature>
<feature type="transmembrane region" description="Helical" evidence="6">
    <location>
        <begin position="426"/>
        <end position="449"/>
    </location>
</feature>
<dbReference type="EMBL" id="KZ613947">
    <property type="protein sequence ID" value="PMD38751.1"/>
    <property type="molecule type" value="Genomic_DNA"/>
</dbReference>
<feature type="transmembrane region" description="Helical" evidence="6">
    <location>
        <begin position="104"/>
        <end position="127"/>
    </location>
</feature>
<feature type="transmembrane region" description="Helical" evidence="6">
    <location>
        <begin position="292"/>
        <end position="318"/>
    </location>
</feature>
<dbReference type="InterPro" id="IPR001958">
    <property type="entry name" value="Tet-R_TetA/multi-R_MdtG-like"/>
</dbReference>
<dbReference type="FunFam" id="1.20.1720.10:FF:000018">
    <property type="entry name" value="Putative MFS multidrug transporter"/>
    <property type="match status" value="1"/>
</dbReference>
<organism evidence="8 9">
    <name type="scientific">Hyaloscypha variabilis (strain UAMH 11265 / GT02V1 / F)</name>
    <name type="common">Meliniomyces variabilis</name>
    <dbReference type="NCBI Taxonomy" id="1149755"/>
    <lineage>
        <taxon>Eukaryota</taxon>
        <taxon>Fungi</taxon>
        <taxon>Dikarya</taxon>
        <taxon>Ascomycota</taxon>
        <taxon>Pezizomycotina</taxon>
        <taxon>Leotiomycetes</taxon>
        <taxon>Helotiales</taxon>
        <taxon>Hyaloscyphaceae</taxon>
        <taxon>Hyaloscypha</taxon>
        <taxon>Hyaloscypha variabilis</taxon>
    </lineage>
</organism>
<evidence type="ECO:0000313" key="8">
    <source>
        <dbReference type="EMBL" id="PMD38751.1"/>
    </source>
</evidence>
<dbReference type="PANTHER" id="PTHR23501">
    <property type="entry name" value="MAJOR FACILITATOR SUPERFAMILY"/>
    <property type="match status" value="1"/>
</dbReference>
<keyword evidence="9" id="KW-1185">Reference proteome</keyword>
<reference evidence="8 9" key="1">
    <citation type="submission" date="2016-04" db="EMBL/GenBank/DDBJ databases">
        <title>A degradative enzymes factory behind the ericoid mycorrhizal symbiosis.</title>
        <authorList>
            <consortium name="DOE Joint Genome Institute"/>
            <person name="Martino E."/>
            <person name="Morin E."/>
            <person name="Grelet G."/>
            <person name="Kuo A."/>
            <person name="Kohler A."/>
            <person name="Daghino S."/>
            <person name="Barry K."/>
            <person name="Choi C."/>
            <person name="Cichocki N."/>
            <person name="Clum A."/>
            <person name="Copeland A."/>
            <person name="Hainaut M."/>
            <person name="Haridas S."/>
            <person name="Labutti K."/>
            <person name="Lindquist E."/>
            <person name="Lipzen A."/>
            <person name="Khouja H.-R."/>
            <person name="Murat C."/>
            <person name="Ohm R."/>
            <person name="Olson A."/>
            <person name="Spatafora J."/>
            <person name="Veneault-Fourrey C."/>
            <person name="Henrissat B."/>
            <person name="Grigoriev I."/>
            <person name="Martin F."/>
            <person name="Perotto S."/>
        </authorList>
    </citation>
    <scope>NUCLEOTIDE SEQUENCE [LARGE SCALE GENOMIC DNA]</scope>
    <source>
        <strain evidence="8 9">F</strain>
    </source>
</reference>
<dbReference type="Gene3D" id="1.20.1720.10">
    <property type="entry name" value="Multidrug resistance protein D"/>
    <property type="match status" value="1"/>
</dbReference>
<evidence type="ECO:0000256" key="4">
    <source>
        <dbReference type="ARBA" id="ARBA00023136"/>
    </source>
</evidence>
<keyword evidence="3 6" id="KW-1133">Transmembrane helix</keyword>
<evidence type="ECO:0000256" key="2">
    <source>
        <dbReference type="ARBA" id="ARBA00022692"/>
    </source>
</evidence>
<comment type="subcellular location">
    <subcellularLocation>
        <location evidence="1">Membrane</location>
        <topology evidence="1">Multi-pass membrane protein</topology>
    </subcellularLocation>
</comment>